<evidence type="ECO:0000259" key="2">
    <source>
        <dbReference type="Pfam" id="PF02872"/>
    </source>
</evidence>
<keyword evidence="1" id="KW-0547">Nucleotide-binding</keyword>
<dbReference type="SUPFAM" id="SSF55816">
    <property type="entry name" value="5'-nucleotidase (syn. UDP-sugar hydrolase), C-terminal domain"/>
    <property type="match status" value="1"/>
</dbReference>
<keyword evidence="4" id="KW-1185">Reference proteome</keyword>
<keyword evidence="1" id="KW-0732">Signal</keyword>
<dbReference type="PANTHER" id="PTHR11575:SF24">
    <property type="entry name" value="5'-NUCLEOTIDASE"/>
    <property type="match status" value="1"/>
</dbReference>
<dbReference type="RefSeq" id="WP_263711733.1">
    <property type="nucleotide sequence ID" value="NZ_JAOWKX010000003.1"/>
</dbReference>
<dbReference type="Gene3D" id="3.60.21.10">
    <property type="match status" value="1"/>
</dbReference>
<protein>
    <submittedName>
        <fullName evidence="3">5'-nucleotidase C-terminal domain-containing protein</fullName>
    </submittedName>
</protein>
<gene>
    <name evidence="3" type="ORF">OE749_07155</name>
</gene>
<evidence type="ECO:0000256" key="1">
    <source>
        <dbReference type="RuleBase" id="RU362119"/>
    </source>
</evidence>
<evidence type="ECO:0000313" key="3">
    <source>
        <dbReference type="EMBL" id="MCV2884468.1"/>
    </source>
</evidence>
<reference evidence="3 4" key="1">
    <citation type="submission" date="2022-10" db="EMBL/GenBank/DDBJ databases">
        <title>Aestuariibacter sp. AA17 isolated from Montipora capitata coral fragment.</title>
        <authorList>
            <person name="Emsley S.A."/>
            <person name="Pfannmuller K.M."/>
            <person name="Loughran R.M."/>
            <person name="Shlafstein M."/>
            <person name="Papke E."/>
            <person name="Saw J.H."/>
            <person name="Ushijima B."/>
            <person name="Videau P."/>
        </authorList>
    </citation>
    <scope>NUCLEOTIDE SEQUENCE [LARGE SCALE GENOMIC DNA]</scope>
    <source>
        <strain evidence="3 4">AA17</strain>
    </source>
</reference>
<dbReference type="InterPro" id="IPR008334">
    <property type="entry name" value="5'-Nucleotdase_C"/>
</dbReference>
<organism evidence="3 4">
    <name type="scientific">Fluctibacter corallii</name>
    <dbReference type="NCBI Taxonomy" id="2984329"/>
    <lineage>
        <taxon>Bacteria</taxon>
        <taxon>Pseudomonadati</taxon>
        <taxon>Pseudomonadota</taxon>
        <taxon>Gammaproteobacteria</taxon>
        <taxon>Alteromonadales</taxon>
        <taxon>Alteromonadaceae</taxon>
        <taxon>Fluctibacter</taxon>
    </lineage>
</organism>
<dbReference type="InterPro" id="IPR029052">
    <property type="entry name" value="Metallo-depent_PP-like"/>
</dbReference>
<comment type="caution">
    <text evidence="3">The sequence shown here is derived from an EMBL/GenBank/DDBJ whole genome shotgun (WGS) entry which is preliminary data.</text>
</comment>
<dbReference type="SUPFAM" id="SSF56300">
    <property type="entry name" value="Metallo-dependent phosphatases"/>
    <property type="match status" value="1"/>
</dbReference>
<dbReference type="Gene3D" id="3.90.780.10">
    <property type="entry name" value="5'-Nucleotidase, C-terminal domain"/>
    <property type="match status" value="1"/>
</dbReference>
<dbReference type="PANTHER" id="PTHR11575">
    <property type="entry name" value="5'-NUCLEOTIDASE-RELATED"/>
    <property type="match status" value="1"/>
</dbReference>
<dbReference type="PRINTS" id="PR01607">
    <property type="entry name" value="APYRASEFAMLY"/>
</dbReference>
<sequence length="501" mass="55565">MNILLVIICLLLLSPKLDAQVTTVLFTADMPLVDSTSPGDYRKLATLVKQERKKNQNTLFLFGGGSLGPSPMSAFDKGAHIIDVLNSLEPDAMGVTKREFIYFEDELSLRSFEAAFPIVVSNVFDPITNGNIDGLRNYIVLERKGFKLGILSILDKSVINDYLLQRLEITAPLEAINNHIEALRSAYVDAVLVLYSYPFPFIDALLSEGKIDAAIMAYSQYVLPPNSQISHPQNIIHNSIDNVIKLTFERLPHRVAQNTPPLSIKHTLIPLDNYPTDPDVSMLVKGYSERLARLLDEEIGETAKPLSTRVNEVRTTENAFANFLTDSLRHYLGTDIAIVNGGAIRGDKTYPADHVFTRKDIAIELPFRTRVTEIKMTGVQILQAIEHGLSLIEAVKGRFLHISGMEITFDSSEPVGARLKTATINQQPVILDKTYRVATTSYLASGGDGHEAIQEGKITEEHARITPLLTDVLIRGIRSERRISPSLDGRLIDVGGNHSYH</sequence>
<dbReference type="Proteomes" id="UP001652504">
    <property type="component" value="Unassembled WGS sequence"/>
</dbReference>
<feature type="signal peptide" evidence="1">
    <location>
        <begin position="1"/>
        <end position="19"/>
    </location>
</feature>
<dbReference type="InterPro" id="IPR006179">
    <property type="entry name" value="5_nucleotidase/apyrase"/>
</dbReference>
<keyword evidence="1" id="KW-0378">Hydrolase</keyword>
<dbReference type="Pfam" id="PF02872">
    <property type="entry name" value="5_nucleotid_C"/>
    <property type="match status" value="1"/>
</dbReference>
<feature type="domain" description="5'-Nucleotidase C-terminal" evidence="2">
    <location>
        <begin position="299"/>
        <end position="454"/>
    </location>
</feature>
<proteinExistence type="inferred from homology"/>
<dbReference type="EMBL" id="JAOWKX010000003">
    <property type="protein sequence ID" value="MCV2884468.1"/>
    <property type="molecule type" value="Genomic_DNA"/>
</dbReference>
<name>A0ABT3A730_9ALTE</name>
<dbReference type="InterPro" id="IPR036907">
    <property type="entry name" value="5'-Nucleotdase_C_sf"/>
</dbReference>
<evidence type="ECO:0000313" key="4">
    <source>
        <dbReference type="Proteomes" id="UP001652504"/>
    </source>
</evidence>
<feature type="chain" id="PRO_5045013714" evidence="1">
    <location>
        <begin position="20"/>
        <end position="501"/>
    </location>
</feature>
<comment type="similarity">
    <text evidence="1">Belongs to the 5'-nucleotidase family.</text>
</comment>
<accession>A0ABT3A730</accession>